<dbReference type="Proteomes" id="UP000305517">
    <property type="component" value="Unassembled WGS sequence"/>
</dbReference>
<sequence>MQHTWRTLVEHILNTVPADQLDSMALAGPHPEVLMPLLGLQRLRTPQPVLLTENGQNSYVTPAAGAFYLSTDQCCRSCGQVDLDVLSTSPDARPFLTWVEPDLCSACAATLRVAPGAPVPAETATA</sequence>
<accession>A0A5R8WJ31</accession>
<dbReference type="RefSeq" id="WP_138081643.1">
    <property type="nucleotide sequence ID" value="NZ_VAJM01000016.1"/>
</dbReference>
<evidence type="ECO:0000313" key="1">
    <source>
        <dbReference type="EMBL" id="TLM88760.1"/>
    </source>
</evidence>
<dbReference type="EMBL" id="VAJM01000016">
    <property type="protein sequence ID" value="TLM88760.1"/>
    <property type="molecule type" value="Genomic_DNA"/>
</dbReference>
<name>A0A5R8WJ31_9BACT</name>
<gene>
    <name evidence="1" type="ORF">FDY95_23285</name>
</gene>
<organism evidence="1 2">
    <name type="scientific">Hymenobacter jeollabukensis</name>
    <dbReference type="NCBI Taxonomy" id="2025313"/>
    <lineage>
        <taxon>Bacteria</taxon>
        <taxon>Pseudomonadati</taxon>
        <taxon>Bacteroidota</taxon>
        <taxon>Cytophagia</taxon>
        <taxon>Cytophagales</taxon>
        <taxon>Hymenobacteraceae</taxon>
        <taxon>Hymenobacter</taxon>
    </lineage>
</organism>
<protein>
    <submittedName>
        <fullName evidence="1">Uncharacterized protein</fullName>
    </submittedName>
</protein>
<comment type="caution">
    <text evidence="1">The sequence shown here is derived from an EMBL/GenBank/DDBJ whole genome shotgun (WGS) entry which is preliminary data.</text>
</comment>
<keyword evidence="2" id="KW-1185">Reference proteome</keyword>
<evidence type="ECO:0000313" key="2">
    <source>
        <dbReference type="Proteomes" id="UP000305517"/>
    </source>
</evidence>
<dbReference type="AlphaFoldDB" id="A0A5R8WJ31"/>
<proteinExistence type="predicted"/>
<dbReference type="OrthoDB" id="6429254at2"/>
<reference evidence="1 2" key="1">
    <citation type="submission" date="2019-05" db="EMBL/GenBank/DDBJ databases">
        <title>Hymenobacter edaphi sp. nov., isolated from abandoned arsenic-contaminated farmland soil.</title>
        <authorList>
            <person name="Nie L."/>
        </authorList>
    </citation>
    <scope>NUCLEOTIDE SEQUENCE [LARGE SCALE GENOMIC DNA]</scope>
    <source>
        <strain evidence="1 2">1-3-3-8</strain>
    </source>
</reference>